<dbReference type="HOGENOM" id="CLU_692407_0_0_10"/>
<gene>
    <name evidence="1" type="ordered locus">SRU_0870</name>
</gene>
<dbReference type="InterPro" id="IPR011041">
    <property type="entry name" value="Quinoprot_gluc/sorb_DH_b-prop"/>
</dbReference>
<reference evidence="1 2" key="1">
    <citation type="journal article" date="2005" name="Proc. Natl. Acad. Sci. U.S.A.">
        <title>The genome of Salinibacter ruber: convergence and gene exchange among hyperhalophilic bacteria and archaea.</title>
        <authorList>
            <person name="Mongodin E.F."/>
            <person name="Nelson K.E."/>
            <person name="Daugherty S."/>
            <person name="Deboy R.T."/>
            <person name="Wister J."/>
            <person name="Khouri H."/>
            <person name="Weidman J."/>
            <person name="Walsh D.A."/>
            <person name="Papke R.T."/>
            <person name="Sanchez Perez G."/>
            <person name="Sharma A.K."/>
            <person name="Nesbo C.L."/>
            <person name="MacLeod D."/>
            <person name="Bapteste E."/>
            <person name="Doolittle W.F."/>
            <person name="Charlebois R.L."/>
            <person name="Legault B."/>
            <person name="Rodriguez-Valera F."/>
        </authorList>
    </citation>
    <scope>NUCLEOTIDE SEQUENCE [LARGE SCALE GENOMIC DNA]</scope>
    <source>
        <strain evidence="2">DSM 13855 / CECT 5946 / M31</strain>
    </source>
</reference>
<dbReference type="AlphaFoldDB" id="Q2S477"/>
<dbReference type="RefSeq" id="WP_011403632.1">
    <property type="nucleotide sequence ID" value="NC_007677.1"/>
</dbReference>
<dbReference type="Gene3D" id="2.130.10.10">
    <property type="entry name" value="YVTN repeat-like/Quinoprotein amine dehydrogenase"/>
    <property type="match status" value="1"/>
</dbReference>
<name>Q2S477_SALRD</name>
<dbReference type="SUPFAM" id="SSF50952">
    <property type="entry name" value="Soluble quinoprotein glucose dehydrogenase"/>
    <property type="match status" value="1"/>
</dbReference>
<dbReference type="STRING" id="309807.SRU_0870"/>
<evidence type="ECO:0000313" key="2">
    <source>
        <dbReference type="Proteomes" id="UP000008674"/>
    </source>
</evidence>
<keyword evidence="2" id="KW-1185">Reference proteome</keyword>
<dbReference type="KEGG" id="sru:SRU_0870"/>
<dbReference type="eggNOG" id="COG3391">
    <property type="taxonomic scope" value="Bacteria"/>
</dbReference>
<dbReference type="InterPro" id="IPR051200">
    <property type="entry name" value="Host-pathogen_enzymatic-act"/>
</dbReference>
<protein>
    <recommendedName>
        <fullName evidence="3">Lipoprotein</fullName>
    </recommendedName>
</protein>
<dbReference type="OrthoDB" id="1524469at2"/>
<dbReference type="Proteomes" id="UP000008674">
    <property type="component" value="Chromosome"/>
</dbReference>
<evidence type="ECO:0008006" key="3">
    <source>
        <dbReference type="Google" id="ProtNLM"/>
    </source>
</evidence>
<dbReference type="PANTHER" id="PTHR47197">
    <property type="entry name" value="PROTEIN NIRF"/>
    <property type="match status" value="1"/>
</dbReference>
<accession>Q2S477</accession>
<proteinExistence type="predicted"/>
<dbReference type="InterPro" id="IPR015943">
    <property type="entry name" value="WD40/YVTN_repeat-like_dom_sf"/>
</dbReference>
<dbReference type="EMBL" id="CP000159">
    <property type="protein sequence ID" value="ABC45838.1"/>
    <property type="molecule type" value="Genomic_DNA"/>
</dbReference>
<organism evidence="1 2">
    <name type="scientific">Salinibacter ruber (strain DSM 13855 / M31)</name>
    <dbReference type="NCBI Taxonomy" id="309807"/>
    <lineage>
        <taxon>Bacteria</taxon>
        <taxon>Pseudomonadati</taxon>
        <taxon>Rhodothermota</taxon>
        <taxon>Rhodothermia</taxon>
        <taxon>Rhodothermales</taxon>
        <taxon>Salinibacteraceae</taxon>
        <taxon>Salinibacter</taxon>
    </lineage>
</organism>
<dbReference type="SUPFAM" id="SSF50974">
    <property type="entry name" value="Nitrous oxide reductase, N-terminal domain"/>
    <property type="match status" value="1"/>
</dbReference>
<dbReference type="PANTHER" id="PTHR47197:SF3">
    <property type="entry name" value="DIHYDRO-HEME D1 DEHYDROGENASE"/>
    <property type="match status" value="1"/>
</dbReference>
<evidence type="ECO:0000313" key="1">
    <source>
        <dbReference type="EMBL" id="ABC45838.1"/>
    </source>
</evidence>
<sequence length="398" mass="41897">MRSSSSSSVLPSLPNARLRRPAVWIAFLAVAALSLTGCDLFGSNDDEGRRVTTDVVIANSGNFSAQDGSLTLYNPTASTATLKDIEVAFINSLAQHNGRLFVVDNTTSDNAGKITTFDTEQLGPVDQITNLQRSPRRIAFPEENKGYVTNLSRDLDDAPSNFVPDTSTVSVVDLEADSVTKRVDVGRSPEGIAAVARKAFVANSADGTLSVLDAGADTVNTTLSLPDCANPKSVFVDDENEVAVVCQGGGEQASEVLFLSPIEETIKDRVELGAPIGSANGSQSAYYSEGAEELYTISGSQAFGGNGTGEIFRIDTNANALDATLEIPQDDGLIGITAVGYDDVTQDLYVTRLPVGAGGFPLFSANGTALVLDRQGNEVTRFETGNSPGHITFLGDRQ</sequence>
<dbReference type="InterPro" id="IPR011045">
    <property type="entry name" value="N2O_reductase_N"/>
</dbReference>
<dbReference type="EnsemblBacteria" id="ABC45838">
    <property type="protein sequence ID" value="ABC45838"/>
    <property type="gene ID" value="SRU_0870"/>
</dbReference>